<comment type="caution">
    <text evidence="1">The sequence shown here is derived from an EMBL/GenBank/DDBJ whole genome shotgun (WGS) entry which is preliminary data.</text>
</comment>
<protein>
    <recommendedName>
        <fullName evidence="3">DUF1474 family protein</fullName>
    </recommendedName>
</protein>
<proteinExistence type="predicted"/>
<gene>
    <name evidence="1" type="ORF">ERX29_07215</name>
</gene>
<dbReference type="Proteomes" id="UP000294802">
    <property type="component" value="Unassembled WGS sequence"/>
</dbReference>
<accession>A0A4R6BTM5</accession>
<evidence type="ECO:0000313" key="1">
    <source>
        <dbReference type="EMBL" id="TDM10452.1"/>
    </source>
</evidence>
<dbReference type="RefSeq" id="WP_133444033.1">
    <property type="nucleotide sequence ID" value="NZ_SCWB01000011.1"/>
</dbReference>
<dbReference type="AlphaFoldDB" id="A0A4R6BTM5"/>
<evidence type="ECO:0000313" key="2">
    <source>
        <dbReference type="Proteomes" id="UP000294802"/>
    </source>
</evidence>
<keyword evidence="2" id="KW-1185">Reference proteome</keyword>
<dbReference type="EMBL" id="SCWB01000011">
    <property type="protein sequence ID" value="TDM10452.1"/>
    <property type="molecule type" value="Genomic_DNA"/>
</dbReference>
<organism evidence="1 2">
    <name type="scientific">Macrococcus lamae</name>
    <dbReference type="NCBI Taxonomy" id="198484"/>
    <lineage>
        <taxon>Bacteria</taxon>
        <taxon>Bacillati</taxon>
        <taxon>Bacillota</taxon>
        <taxon>Bacilli</taxon>
        <taxon>Bacillales</taxon>
        <taxon>Staphylococcaceae</taxon>
        <taxon>Macrococcus</taxon>
    </lineage>
</organism>
<evidence type="ECO:0008006" key="3">
    <source>
        <dbReference type="Google" id="ProtNLM"/>
    </source>
</evidence>
<reference evidence="1 2" key="1">
    <citation type="submission" date="2019-01" db="EMBL/GenBank/DDBJ databases">
        <title>Draft genome sequences of the type strains of six Macrococcus species.</title>
        <authorList>
            <person name="Mazhar S."/>
            <person name="Altermann E."/>
            <person name="Hill C."/>
            <person name="Mcauliffe O."/>
        </authorList>
    </citation>
    <scope>NUCLEOTIDE SEQUENCE [LARGE SCALE GENOMIC DNA]</scope>
    <source>
        <strain evidence="1 2">CCM4815</strain>
    </source>
</reference>
<name>A0A4R6BTM5_9STAP</name>
<sequence length="96" mass="11189">MKNEDVIQYIEAVQMKLRAVSQQSYTHLDGIDKALETEWVKENGLALYLMHEFKQDSYITNIVISDIIKDVQSLKEIITNNKKVDSEQLPHRHTTD</sequence>